<dbReference type="SUPFAM" id="SSF49464">
    <property type="entry name" value="Carboxypeptidase regulatory domain-like"/>
    <property type="match status" value="1"/>
</dbReference>
<evidence type="ECO:0000256" key="3">
    <source>
        <dbReference type="ARBA" id="ARBA00022452"/>
    </source>
</evidence>
<proteinExistence type="predicted"/>
<feature type="chain" id="PRO_5026665547" evidence="10">
    <location>
        <begin position="22"/>
        <end position="781"/>
    </location>
</feature>
<dbReference type="GO" id="GO:0009279">
    <property type="term" value="C:cell outer membrane"/>
    <property type="evidence" value="ECO:0007669"/>
    <property type="project" value="UniProtKB-SubCell"/>
</dbReference>
<dbReference type="PANTHER" id="PTHR30069:SF29">
    <property type="entry name" value="HEMOGLOBIN AND HEMOGLOBIN-HAPTOGLOBIN-BINDING PROTEIN 1-RELATED"/>
    <property type="match status" value="1"/>
</dbReference>
<dbReference type="GO" id="GO:0044718">
    <property type="term" value="P:siderophore transmembrane transport"/>
    <property type="evidence" value="ECO:0007669"/>
    <property type="project" value="TreeGrafter"/>
</dbReference>
<dbReference type="SUPFAM" id="SSF56935">
    <property type="entry name" value="Porins"/>
    <property type="match status" value="1"/>
</dbReference>
<dbReference type="InterPro" id="IPR000531">
    <property type="entry name" value="Beta-barrel_TonB"/>
</dbReference>
<dbReference type="Gene3D" id="2.60.40.1120">
    <property type="entry name" value="Carboxypeptidase-like, regulatory domain"/>
    <property type="match status" value="1"/>
</dbReference>
<evidence type="ECO:0000256" key="9">
    <source>
        <dbReference type="ARBA" id="ARBA00023237"/>
    </source>
</evidence>
<dbReference type="Pfam" id="PF13715">
    <property type="entry name" value="CarbopepD_reg_2"/>
    <property type="match status" value="1"/>
</dbReference>
<dbReference type="AlphaFoldDB" id="A0A6L5X9H8"/>
<dbReference type="PANTHER" id="PTHR30069">
    <property type="entry name" value="TONB-DEPENDENT OUTER MEMBRANE RECEPTOR"/>
    <property type="match status" value="1"/>
</dbReference>
<keyword evidence="6" id="KW-0798">TonB box</keyword>
<dbReference type="Proteomes" id="UP000483362">
    <property type="component" value="Unassembled WGS sequence"/>
</dbReference>
<dbReference type="RefSeq" id="WP_154327586.1">
    <property type="nucleotide sequence ID" value="NZ_CP045696.1"/>
</dbReference>
<name>A0A6L5X9H8_9BACT</name>
<dbReference type="Gene3D" id="2.170.130.10">
    <property type="entry name" value="TonB-dependent receptor, plug domain"/>
    <property type="match status" value="1"/>
</dbReference>
<evidence type="ECO:0000256" key="6">
    <source>
        <dbReference type="ARBA" id="ARBA00023077"/>
    </source>
</evidence>
<dbReference type="Gene3D" id="2.40.170.20">
    <property type="entry name" value="TonB-dependent receptor, beta-barrel domain"/>
    <property type="match status" value="1"/>
</dbReference>
<sequence length="781" mass="87407">MTFHKYFLAVPALLWAASSQAGQVRGMVCDENHEPLIGASVYWAGTNVGTVTGTDGTFGLHTVKDYNKLVVSYIGYRPDTVDVAGDTTTLAIHLTPSTTLGEVVVEGAQRGNSLLAKSIYKTENLSFTGLTKLACCTVAESFENSASVTVGYSDAISGARQIKMLGLAGTYTQMLDESRPVMRGLSAPYGMTYVPGMWLNSIQVSKGVSSVTAGHDAVTGQINLEYRKPTDEERLFVNAYLDDMLRPELNITSAIPLTRDKRLSTIVMAHGSLDTDWREMRHMDLNRDGFRDQPSDRKFNLANRWIYITKGGMQLRWGWHLLADGRTGGMLHYKDNAAMRQAMAEDWATAGTMYGSHIANREASGYFKVALPVGTGIYDEQSKTEKRSNVALVADFTHFNEKAYFGLNDYYGNQNSITANLMYSHYFDLKSSLVVGAQSRLDYYREHLLGATPWIAAAPSTFYNMNRDEREVGGYAEYTLDIKDKFTLVAGLRGDYNDLADRFFVTPRGHVKWNILPKTTLRASAGLGYRMTDIVADNIGMLATGRQILINGGHTAYADLDRMEKALTVGGSLTQNFVLGNDQNASLSFDYFRTRFYKTLVVDQEWDPAAINIYESDRLSYTDSYQLDFNWTPFTRFDVFATFRYTTSRMTIDRPDGTTARVERPLINQFKTLLNLSYATKFRMWVFDVTGQLNGKARIPSATGDLAHDSHSPVYPMLFAQVTHKIGRADVYLGCENITDYRQKVPIASADNPFSTQFNSMNVWGPLMGRKFYVGVRFNLY</sequence>
<gene>
    <name evidence="12" type="ORF">FYJ29_04420</name>
</gene>
<keyword evidence="4" id="KW-0812">Transmembrane</keyword>
<evidence type="ECO:0000256" key="2">
    <source>
        <dbReference type="ARBA" id="ARBA00022448"/>
    </source>
</evidence>
<evidence type="ECO:0000256" key="10">
    <source>
        <dbReference type="SAM" id="SignalP"/>
    </source>
</evidence>
<protein>
    <submittedName>
        <fullName evidence="12">TonB-dependent receptor</fullName>
    </submittedName>
</protein>
<dbReference type="GO" id="GO:0015344">
    <property type="term" value="F:siderophore uptake transmembrane transporter activity"/>
    <property type="evidence" value="ECO:0007669"/>
    <property type="project" value="TreeGrafter"/>
</dbReference>
<evidence type="ECO:0000256" key="7">
    <source>
        <dbReference type="ARBA" id="ARBA00023136"/>
    </source>
</evidence>
<keyword evidence="7" id="KW-0472">Membrane</keyword>
<dbReference type="EMBL" id="VULT01000005">
    <property type="protein sequence ID" value="MSS17010.1"/>
    <property type="molecule type" value="Genomic_DNA"/>
</dbReference>
<dbReference type="Pfam" id="PF00593">
    <property type="entry name" value="TonB_dep_Rec_b-barrel"/>
    <property type="match status" value="1"/>
</dbReference>
<keyword evidence="5 10" id="KW-0732">Signal</keyword>
<keyword evidence="2" id="KW-0813">Transport</keyword>
<accession>A0A6L5X9H8</accession>
<evidence type="ECO:0000256" key="1">
    <source>
        <dbReference type="ARBA" id="ARBA00004571"/>
    </source>
</evidence>
<organism evidence="12 13">
    <name type="scientific">Sodaliphilus pleomorphus</name>
    <dbReference type="NCBI Taxonomy" id="2606626"/>
    <lineage>
        <taxon>Bacteria</taxon>
        <taxon>Pseudomonadati</taxon>
        <taxon>Bacteroidota</taxon>
        <taxon>Bacteroidia</taxon>
        <taxon>Bacteroidales</taxon>
        <taxon>Muribaculaceae</taxon>
        <taxon>Sodaliphilus</taxon>
    </lineage>
</organism>
<keyword evidence="8 12" id="KW-0675">Receptor</keyword>
<keyword evidence="13" id="KW-1185">Reference proteome</keyword>
<dbReference type="InterPro" id="IPR039426">
    <property type="entry name" value="TonB-dep_rcpt-like"/>
</dbReference>
<dbReference type="InterPro" id="IPR008969">
    <property type="entry name" value="CarboxyPept-like_regulatory"/>
</dbReference>
<evidence type="ECO:0000256" key="8">
    <source>
        <dbReference type="ARBA" id="ARBA00023170"/>
    </source>
</evidence>
<evidence type="ECO:0000313" key="12">
    <source>
        <dbReference type="EMBL" id="MSS17010.1"/>
    </source>
</evidence>
<evidence type="ECO:0000256" key="4">
    <source>
        <dbReference type="ARBA" id="ARBA00022692"/>
    </source>
</evidence>
<evidence type="ECO:0000256" key="5">
    <source>
        <dbReference type="ARBA" id="ARBA00022729"/>
    </source>
</evidence>
<evidence type="ECO:0000259" key="11">
    <source>
        <dbReference type="Pfam" id="PF00593"/>
    </source>
</evidence>
<evidence type="ECO:0000313" key="13">
    <source>
        <dbReference type="Proteomes" id="UP000483362"/>
    </source>
</evidence>
<dbReference type="InterPro" id="IPR037066">
    <property type="entry name" value="Plug_dom_sf"/>
</dbReference>
<dbReference type="InterPro" id="IPR036942">
    <property type="entry name" value="Beta-barrel_TonB_sf"/>
</dbReference>
<reference evidence="12 13" key="1">
    <citation type="submission" date="2019-08" db="EMBL/GenBank/DDBJ databases">
        <title>In-depth cultivation of the pig gut microbiome towards novel bacterial diversity and tailored functional studies.</title>
        <authorList>
            <person name="Wylensek D."/>
            <person name="Hitch T.C.A."/>
            <person name="Clavel T."/>
        </authorList>
    </citation>
    <scope>NUCLEOTIDE SEQUENCE [LARGE SCALE GENOMIC DNA]</scope>
    <source>
        <strain evidence="12 13">Oil-RF-744-WCA-WT-10</strain>
    </source>
</reference>
<feature type="domain" description="TonB-dependent receptor-like beta-barrel" evidence="11">
    <location>
        <begin position="396"/>
        <end position="685"/>
    </location>
</feature>
<keyword evidence="9" id="KW-0998">Cell outer membrane</keyword>
<comment type="subcellular location">
    <subcellularLocation>
        <location evidence="1">Cell outer membrane</location>
        <topology evidence="1">Multi-pass membrane protein</topology>
    </subcellularLocation>
</comment>
<feature type="signal peptide" evidence="10">
    <location>
        <begin position="1"/>
        <end position="21"/>
    </location>
</feature>
<keyword evidence="3" id="KW-1134">Transmembrane beta strand</keyword>
<comment type="caution">
    <text evidence="12">The sequence shown here is derived from an EMBL/GenBank/DDBJ whole genome shotgun (WGS) entry which is preliminary data.</text>
</comment>